<protein>
    <submittedName>
        <fullName evidence="1">Uncharacterized protein</fullName>
    </submittedName>
</protein>
<dbReference type="EMBL" id="CP061281">
    <property type="protein sequence ID" value="QNS02526.1"/>
    <property type="molecule type" value="Genomic_DNA"/>
</dbReference>
<gene>
    <name evidence="1" type="ORF">IAG42_02090</name>
</gene>
<dbReference type="KEGG" id="sxn:IAG42_02090"/>
<proteinExistence type="predicted"/>
<organism evidence="1 2">
    <name type="scientific">Streptomyces xanthii</name>
    <dbReference type="NCBI Taxonomy" id="2768069"/>
    <lineage>
        <taxon>Bacteria</taxon>
        <taxon>Bacillati</taxon>
        <taxon>Actinomycetota</taxon>
        <taxon>Actinomycetes</taxon>
        <taxon>Kitasatosporales</taxon>
        <taxon>Streptomycetaceae</taxon>
        <taxon>Streptomyces</taxon>
    </lineage>
</organism>
<dbReference type="Proteomes" id="UP000516428">
    <property type="component" value="Chromosome"/>
</dbReference>
<name>A0A7H1B1C1_9ACTN</name>
<accession>A0A7H1B1C1</accession>
<evidence type="ECO:0000313" key="2">
    <source>
        <dbReference type="Proteomes" id="UP000516428"/>
    </source>
</evidence>
<dbReference type="AlphaFoldDB" id="A0A7H1B1C1"/>
<dbReference type="RefSeq" id="WP_188335281.1">
    <property type="nucleotide sequence ID" value="NZ_CP061281.1"/>
</dbReference>
<evidence type="ECO:0000313" key="1">
    <source>
        <dbReference type="EMBL" id="QNS02526.1"/>
    </source>
</evidence>
<keyword evidence="2" id="KW-1185">Reference proteome</keyword>
<reference evidence="1 2" key="1">
    <citation type="submission" date="2020-09" db="EMBL/GenBank/DDBJ databases">
        <title>A novel species.</title>
        <authorList>
            <person name="Gao J."/>
        </authorList>
    </citation>
    <scope>NUCLEOTIDE SEQUENCE [LARGE SCALE GENOMIC DNA]</scope>
    <source>
        <strain evidence="1 2">CRXT-Y-14</strain>
    </source>
</reference>
<sequence length="101" mass="10709">MDGTALLRELFTADEYEAVRRHADHLGVTVSEYVARSAAERALERLHLTEALEARAPHLGKLSIPHLERTGCGSGASSPALDRFLDTLAHPAGPAAAADPA</sequence>